<name>A0AA38W0E0_9ASTR</name>
<protein>
    <recommendedName>
        <fullName evidence="5">Retrotransposon gag domain-containing protein</fullName>
    </recommendedName>
</protein>
<dbReference type="InterPro" id="IPR021109">
    <property type="entry name" value="Peptidase_aspartic_dom_sf"/>
</dbReference>
<dbReference type="Gene3D" id="2.40.70.10">
    <property type="entry name" value="Acid Proteases"/>
    <property type="match status" value="1"/>
</dbReference>
<dbReference type="PANTHER" id="PTHR33240">
    <property type="entry name" value="OS08G0508500 PROTEIN"/>
    <property type="match status" value="1"/>
</dbReference>
<feature type="coiled-coil region" evidence="1">
    <location>
        <begin position="6"/>
        <end position="40"/>
    </location>
</feature>
<dbReference type="AlphaFoldDB" id="A0AA38W0E0"/>
<keyword evidence="1" id="KW-0175">Coiled coil</keyword>
<evidence type="ECO:0000256" key="1">
    <source>
        <dbReference type="SAM" id="Coils"/>
    </source>
</evidence>
<evidence type="ECO:0000313" key="4">
    <source>
        <dbReference type="Proteomes" id="UP001172457"/>
    </source>
</evidence>
<gene>
    <name evidence="3" type="ORF">OSB04_028203</name>
</gene>
<organism evidence="3 4">
    <name type="scientific">Centaurea solstitialis</name>
    <name type="common">yellow star-thistle</name>
    <dbReference type="NCBI Taxonomy" id="347529"/>
    <lineage>
        <taxon>Eukaryota</taxon>
        <taxon>Viridiplantae</taxon>
        <taxon>Streptophyta</taxon>
        <taxon>Embryophyta</taxon>
        <taxon>Tracheophyta</taxon>
        <taxon>Spermatophyta</taxon>
        <taxon>Magnoliopsida</taxon>
        <taxon>eudicotyledons</taxon>
        <taxon>Gunneridae</taxon>
        <taxon>Pentapetalae</taxon>
        <taxon>asterids</taxon>
        <taxon>campanulids</taxon>
        <taxon>Asterales</taxon>
        <taxon>Asteraceae</taxon>
        <taxon>Carduoideae</taxon>
        <taxon>Cardueae</taxon>
        <taxon>Centaureinae</taxon>
        <taxon>Centaurea</taxon>
    </lineage>
</organism>
<sequence>MENNLLASLQQQLASAQQQIQNLTNQTMQANGEIARLRALNPQTTQVNPPYPPQHLRPPYPPNLFNIPVQPQNNRRPPQHNNVRPSGPSFEPPIFTYTQPNGGPRPFQHIPGILPHMPTATIPTVQTPNQPNNGEVNNSAHLNVNQVTTDDPMDVRLKMLEEQNEKMLALLVKLPGAVVPVEVEPKTGFQASPYVDEIALMDILKKYNIPAFTTKYSGITDHVEHVAQYKQLMWTVSIPSQYQEVCICKSFGSTLTGAALQWLINLKPKTIGSFAELKNGESIRDYFNRFNAEMIEVKNCDVKTAIEAYKQGLDDTSGLYIDLTKYSPENFDDVRARTLAHMRIEDDAIFRRKRSNEKKVLSAQKHGFKPKRVNKVGTSRQVSNVSNVRSTKGSGKIRYPELSTYNFAGTSKESVYSLRNIEANVRWLKKSENPSKDKDQTKWCEFHKDHGHTMNECISLRKEIAYLKSKGHLKDVMPDDSKRPASPVHTKVVNCITGGSEIYGLTYSAAKRHAREGPEGHPVSNDAQSIMEKKLDVAKITFDQDDIHGTYQKHHDALVIQLTIGNCSTKRVLTDGGISANVIFADTLTIMGIERSNIIRRTTTLVGFNGDTTNTIGEITLPVFTKGINKPTKFNVIDRQSAYNAILGRPWIHDMKAVPSTYHQKIKFPSPWGVQEIASENNVRIMCKTDNSKIIHVLVIMVLEAIERKSTKSWEKVGKKCKSDPERFCVREPYGFAPLGVKFLEDFCFLADFALEFRSLAPR</sequence>
<accession>A0AA38W0E0</accession>
<evidence type="ECO:0000256" key="2">
    <source>
        <dbReference type="SAM" id="MobiDB-lite"/>
    </source>
</evidence>
<feature type="compositionally biased region" description="Low complexity" evidence="2">
    <location>
        <begin position="67"/>
        <end position="85"/>
    </location>
</feature>
<dbReference type="PANTHER" id="PTHR33240:SF8">
    <property type="entry name" value="OS03G0439900 PROTEIN"/>
    <property type="match status" value="1"/>
</dbReference>
<comment type="caution">
    <text evidence="3">The sequence shown here is derived from an EMBL/GenBank/DDBJ whole genome shotgun (WGS) entry which is preliminary data.</text>
</comment>
<reference evidence="3" key="1">
    <citation type="submission" date="2023-03" db="EMBL/GenBank/DDBJ databases">
        <title>Chromosome-scale reference genome and RAD-based genetic map of yellow starthistle (Centaurea solstitialis) reveal putative structural variation and QTLs associated with invader traits.</title>
        <authorList>
            <person name="Reatini B."/>
            <person name="Cang F.A."/>
            <person name="Jiang Q."/>
            <person name="Mckibben M.T.W."/>
            <person name="Barker M.S."/>
            <person name="Rieseberg L.H."/>
            <person name="Dlugosch K.M."/>
        </authorList>
    </citation>
    <scope>NUCLEOTIDE SEQUENCE</scope>
    <source>
        <strain evidence="3">CAN-66</strain>
        <tissue evidence="3">Leaf</tissue>
    </source>
</reference>
<dbReference type="Proteomes" id="UP001172457">
    <property type="component" value="Chromosome 7"/>
</dbReference>
<dbReference type="CDD" id="cd00303">
    <property type="entry name" value="retropepsin_like"/>
    <property type="match status" value="1"/>
</dbReference>
<evidence type="ECO:0000313" key="3">
    <source>
        <dbReference type="EMBL" id="KAJ9541697.1"/>
    </source>
</evidence>
<keyword evidence="4" id="KW-1185">Reference proteome</keyword>
<feature type="non-terminal residue" evidence="3">
    <location>
        <position position="1"/>
    </location>
</feature>
<feature type="region of interest" description="Disordered" evidence="2">
    <location>
        <begin position="67"/>
        <end position="95"/>
    </location>
</feature>
<proteinExistence type="predicted"/>
<evidence type="ECO:0008006" key="5">
    <source>
        <dbReference type="Google" id="ProtNLM"/>
    </source>
</evidence>
<dbReference type="EMBL" id="JARYMX010000007">
    <property type="protein sequence ID" value="KAJ9541697.1"/>
    <property type="molecule type" value="Genomic_DNA"/>
</dbReference>